<organism evidence="4 5">
    <name type="scientific">Tateyamaria armeniaca</name>
    <dbReference type="NCBI Taxonomy" id="2518930"/>
    <lineage>
        <taxon>Bacteria</taxon>
        <taxon>Pseudomonadati</taxon>
        <taxon>Pseudomonadota</taxon>
        <taxon>Alphaproteobacteria</taxon>
        <taxon>Rhodobacterales</taxon>
        <taxon>Roseobacteraceae</taxon>
        <taxon>Tateyamaria</taxon>
    </lineage>
</organism>
<dbReference type="RefSeq" id="WP_407593713.1">
    <property type="nucleotide sequence ID" value="NZ_JBHDIY010000002.1"/>
</dbReference>
<evidence type="ECO:0000256" key="3">
    <source>
        <dbReference type="RuleBase" id="RU000363"/>
    </source>
</evidence>
<accession>A0ABW8UY15</accession>
<keyword evidence="5" id="KW-1185">Reference proteome</keyword>
<reference evidence="4 5" key="1">
    <citation type="submission" date="2024-08" db="EMBL/GenBank/DDBJ databases">
        <title>Tateyamaria sp. nov., isolated from marine algae.</title>
        <authorList>
            <person name="Choi B.J."/>
            <person name="Kim J.M."/>
            <person name="Lee J.K."/>
            <person name="Choi D.G."/>
            <person name="Bayburt H."/>
            <person name="Baek J.H."/>
            <person name="Han D.M."/>
            <person name="Jeon C.O."/>
        </authorList>
    </citation>
    <scope>NUCLEOTIDE SEQUENCE [LARGE SCALE GENOMIC DNA]</scope>
    <source>
        <strain evidence="4 5">KMU-156</strain>
    </source>
</reference>
<sequence length="327" mass="33941">MTSNSKNTAHAQKVSRRQMLRTGTIGAAAVAASTVMTARHAAAQSGTTTRELDGKTAFVTGGARGIGLASAEEFAKAGANIVLFDIATPNMPHVSYALPSRADLATAQARIEALGAQCMTYRGDVRNLEDQQAAMRRAVDRFGSLDIVLANAGVGHAGAIEDVTAGEISTLYEVNVGGYMKTTQAALPHLRTAGGGRIIYISSGLSRTGNGIFGSYGATKWAVNGFAKSAALAYGRENIMCNVVAPGLVRTPFADNEAVLRAVLPNAENPTFDDVSAAIASGSTLGIGHHEVEDIAKAVMWFASDATKRMTGEVMDVSYGDAARSVG</sequence>
<dbReference type="Pfam" id="PF00106">
    <property type="entry name" value="adh_short"/>
    <property type="match status" value="1"/>
</dbReference>
<protein>
    <submittedName>
        <fullName evidence="4">SDR family NAD(P)-dependent oxidoreductase</fullName>
    </submittedName>
</protein>
<dbReference type="InterPro" id="IPR002347">
    <property type="entry name" value="SDR_fam"/>
</dbReference>
<dbReference type="SUPFAM" id="SSF51735">
    <property type="entry name" value="NAD(P)-binding Rossmann-fold domains"/>
    <property type="match status" value="1"/>
</dbReference>
<dbReference type="PROSITE" id="PS00061">
    <property type="entry name" value="ADH_SHORT"/>
    <property type="match status" value="1"/>
</dbReference>
<dbReference type="PROSITE" id="PS51318">
    <property type="entry name" value="TAT"/>
    <property type="match status" value="1"/>
</dbReference>
<evidence type="ECO:0000256" key="2">
    <source>
        <dbReference type="ARBA" id="ARBA00023002"/>
    </source>
</evidence>
<evidence type="ECO:0000313" key="4">
    <source>
        <dbReference type="EMBL" id="MFL4471847.1"/>
    </source>
</evidence>
<dbReference type="CDD" id="cd05233">
    <property type="entry name" value="SDR_c"/>
    <property type="match status" value="1"/>
</dbReference>
<gene>
    <name evidence="4" type="ORF">ACERZ8_18910</name>
</gene>
<comment type="caution">
    <text evidence="4">The sequence shown here is derived from an EMBL/GenBank/DDBJ whole genome shotgun (WGS) entry which is preliminary data.</text>
</comment>
<dbReference type="PRINTS" id="PR00081">
    <property type="entry name" value="GDHRDH"/>
</dbReference>
<evidence type="ECO:0000313" key="5">
    <source>
        <dbReference type="Proteomes" id="UP001627408"/>
    </source>
</evidence>
<name>A0ABW8UY15_9RHOB</name>
<dbReference type="InterPro" id="IPR006311">
    <property type="entry name" value="TAT_signal"/>
</dbReference>
<comment type="similarity">
    <text evidence="1 3">Belongs to the short-chain dehydrogenases/reductases (SDR) family.</text>
</comment>
<dbReference type="PANTHER" id="PTHR42760">
    <property type="entry name" value="SHORT-CHAIN DEHYDROGENASES/REDUCTASES FAMILY MEMBER"/>
    <property type="match status" value="1"/>
</dbReference>
<dbReference type="InterPro" id="IPR036291">
    <property type="entry name" value="NAD(P)-bd_dom_sf"/>
</dbReference>
<dbReference type="PANTHER" id="PTHR42760:SF133">
    <property type="entry name" value="3-OXOACYL-[ACYL-CARRIER-PROTEIN] REDUCTASE"/>
    <property type="match status" value="1"/>
</dbReference>
<dbReference type="PRINTS" id="PR00080">
    <property type="entry name" value="SDRFAMILY"/>
</dbReference>
<proteinExistence type="inferred from homology"/>
<dbReference type="Proteomes" id="UP001627408">
    <property type="component" value="Unassembled WGS sequence"/>
</dbReference>
<dbReference type="EMBL" id="JBHDIY010000002">
    <property type="protein sequence ID" value="MFL4471847.1"/>
    <property type="molecule type" value="Genomic_DNA"/>
</dbReference>
<evidence type="ECO:0000256" key="1">
    <source>
        <dbReference type="ARBA" id="ARBA00006484"/>
    </source>
</evidence>
<dbReference type="InterPro" id="IPR020904">
    <property type="entry name" value="Sc_DH/Rdtase_CS"/>
</dbReference>
<dbReference type="Gene3D" id="3.40.50.720">
    <property type="entry name" value="NAD(P)-binding Rossmann-like Domain"/>
    <property type="match status" value="1"/>
</dbReference>
<keyword evidence="2" id="KW-0560">Oxidoreductase</keyword>